<dbReference type="EMBL" id="MNCJ02000317">
    <property type="protein sequence ID" value="KAF5817580.1"/>
    <property type="molecule type" value="Genomic_DNA"/>
</dbReference>
<reference evidence="2" key="2">
    <citation type="submission" date="2020-06" db="EMBL/GenBank/DDBJ databases">
        <title>Helianthus annuus Genome sequencing and assembly Release 2.</title>
        <authorList>
            <person name="Gouzy J."/>
            <person name="Langlade N."/>
            <person name="Munos S."/>
        </authorList>
    </citation>
    <scope>NUCLEOTIDE SEQUENCE</scope>
    <source>
        <tissue evidence="2">Leaves</tissue>
    </source>
</reference>
<reference evidence="2" key="1">
    <citation type="journal article" date="2017" name="Nature">
        <title>The sunflower genome provides insights into oil metabolism, flowering and Asterid evolution.</title>
        <authorList>
            <person name="Badouin H."/>
            <person name="Gouzy J."/>
            <person name="Grassa C.J."/>
            <person name="Murat F."/>
            <person name="Staton S.E."/>
            <person name="Cottret L."/>
            <person name="Lelandais-Briere C."/>
            <person name="Owens G.L."/>
            <person name="Carrere S."/>
            <person name="Mayjonade B."/>
            <person name="Legrand L."/>
            <person name="Gill N."/>
            <person name="Kane N.C."/>
            <person name="Bowers J.E."/>
            <person name="Hubner S."/>
            <person name="Bellec A."/>
            <person name="Berard A."/>
            <person name="Berges H."/>
            <person name="Blanchet N."/>
            <person name="Boniface M.C."/>
            <person name="Brunel D."/>
            <person name="Catrice O."/>
            <person name="Chaidir N."/>
            <person name="Claudel C."/>
            <person name="Donnadieu C."/>
            <person name="Faraut T."/>
            <person name="Fievet G."/>
            <person name="Helmstetter N."/>
            <person name="King M."/>
            <person name="Knapp S.J."/>
            <person name="Lai Z."/>
            <person name="Le Paslier M.C."/>
            <person name="Lippi Y."/>
            <person name="Lorenzon L."/>
            <person name="Mandel J.R."/>
            <person name="Marage G."/>
            <person name="Marchand G."/>
            <person name="Marquand E."/>
            <person name="Bret-Mestries E."/>
            <person name="Morien E."/>
            <person name="Nambeesan S."/>
            <person name="Nguyen T."/>
            <person name="Pegot-Espagnet P."/>
            <person name="Pouilly N."/>
            <person name="Raftis F."/>
            <person name="Sallet E."/>
            <person name="Schiex T."/>
            <person name="Thomas J."/>
            <person name="Vandecasteele C."/>
            <person name="Vares D."/>
            <person name="Vear F."/>
            <person name="Vautrin S."/>
            <person name="Crespi M."/>
            <person name="Mangin B."/>
            <person name="Burke J.M."/>
            <person name="Salse J."/>
            <person name="Munos S."/>
            <person name="Vincourt P."/>
            <person name="Rieseberg L.H."/>
            <person name="Langlade N.B."/>
        </authorList>
    </citation>
    <scope>NUCLEOTIDE SEQUENCE</scope>
    <source>
        <tissue evidence="2">Leaves</tissue>
    </source>
</reference>
<dbReference type="AlphaFoldDB" id="A0A9K3NZA4"/>
<sequence length="56" mass="6305">MGDADNTFPPTKKRAAGRELSRDNPGLDDEEEVPGEETETDTHSKGRVMKCWQIEE</sequence>
<keyword evidence="3" id="KW-1185">Reference proteome</keyword>
<feature type="compositionally biased region" description="Acidic residues" evidence="1">
    <location>
        <begin position="26"/>
        <end position="39"/>
    </location>
</feature>
<evidence type="ECO:0000313" key="3">
    <source>
        <dbReference type="Proteomes" id="UP000215914"/>
    </source>
</evidence>
<evidence type="ECO:0000313" key="2">
    <source>
        <dbReference type="EMBL" id="KAF5817580.1"/>
    </source>
</evidence>
<evidence type="ECO:0000256" key="1">
    <source>
        <dbReference type="SAM" id="MobiDB-lite"/>
    </source>
</evidence>
<protein>
    <submittedName>
        <fullName evidence="2">Uncharacterized protein</fullName>
    </submittedName>
</protein>
<name>A0A9K3NZA4_HELAN</name>
<organism evidence="2 3">
    <name type="scientific">Helianthus annuus</name>
    <name type="common">Common sunflower</name>
    <dbReference type="NCBI Taxonomy" id="4232"/>
    <lineage>
        <taxon>Eukaryota</taxon>
        <taxon>Viridiplantae</taxon>
        <taxon>Streptophyta</taxon>
        <taxon>Embryophyta</taxon>
        <taxon>Tracheophyta</taxon>
        <taxon>Spermatophyta</taxon>
        <taxon>Magnoliopsida</taxon>
        <taxon>eudicotyledons</taxon>
        <taxon>Gunneridae</taxon>
        <taxon>Pentapetalae</taxon>
        <taxon>asterids</taxon>
        <taxon>campanulids</taxon>
        <taxon>Asterales</taxon>
        <taxon>Asteraceae</taxon>
        <taxon>Asteroideae</taxon>
        <taxon>Heliantheae alliance</taxon>
        <taxon>Heliantheae</taxon>
        <taxon>Helianthus</taxon>
    </lineage>
</organism>
<dbReference type="Gramene" id="mRNA:HanXRQr2_Chr02g0054701">
    <property type="protein sequence ID" value="CDS:HanXRQr2_Chr02g0054701.1"/>
    <property type="gene ID" value="HanXRQr2_Chr02g0054701"/>
</dbReference>
<accession>A0A9K3NZA4</accession>
<feature type="region of interest" description="Disordered" evidence="1">
    <location>
        <begin position="1"/>
        <end position="56"/>
    </location>
</feature>
<gene>
    <name evidence="2" type="ORF">HanXRQr2_Chr02g0054701</name>
</gene>
<comment type="caution">
    <text evidence="2">The sequence shown here is derived from an EMBL/GenBank/DDBJ whole genome shotgun (WGS) entry which is preliminary data.</text>
</comment>
<dbReference type="Proteomes" id="UP000215914">
    <property type="component" value="Unassembled WGS sequence"/>
</dbReference>
<proteinExistence type="predicted"/>